<dbReference type="RefSeq" id="WP_315648644.1">
    <property type="nucleotide sequence ID" value="NZ_JAVXZY010000001.1"/>
</dbReference>
<gene>
    <name evidence="1" type="ORF">RQP53_03470</name>
</gene>
<comment type="caution">
    <text evidence="1">The sequence shown here is derived from an EMBL/GenBank/DDBJ whole genome shotgun (WGS) entry which is preliminary data.</text>
</comment>
<dbReference type="EMBL" id="JAVXZY010000001">
    <property type="protein sequence ID" value="MDT8998332.1"/>
    <property type="molecule type" value="Genomic_DNA"/>
</dbReference>
<dbReference type="Proteomes" id="UP001246372">
    <property type="component" value="Unassembled WGS sequence"/>
</dbReference>
<proteinExistence type="predicted"/>
<organism evidence="1 2">
    <name type="scientific">Roseateles aquae</name>
    <dbReference type="NCBI Taxonomy" id="3077235"/>
    <lineage>
        <taxon>Bacteria</taxon>
        <taxon>Pseudomonadati</taxon>
        <taxon>Pseudomonadota</taxon>
        <taxon>Betaproteobacteria</taxon>
        <taxon>Burkholderiales</taxon>
        <taxon>Sphaerotilaceae</taxon>
        <taxon>Roseateles</taxon>
    </lineage>
</organism>
<sequence length="97" mass="10696">METSQTLNFVRKPTSLDVVRAEQGERMRVLVIETRAVSANEYEEIASNLFASRPWLAGKGGIEYGAARCVAVQAPERPTMYINPEGSDYARYVAIGA</sequence>
<evidence type="ECO:0000313" key="2">
    <source>
        <dbReference type="Proteomes" id="UP001246372"/>
    </source>
</evidence>
<accession>A0ABU3P7N9</accession>
<name>A0ABU3P7N9_9BURK</name>
<keyword evidence="2" id="KW-1185">Reference proteome</keyword>
<reference evidence="1" key="1">
    <citation type="submission" date="2023-09" db="EMBL/GenBank/DDBJ databases">
        <title>Paucibacter sp. APW11 Genome sequencing and assembly.</title>
        <authorList>
            <person name="Kim I."/>
        </authorList>
    </citation>
    <scope>NUCLEOTIDE SEQUENCE</scope>
    <source>
        <strain evidence="1">APW11</strain>
    </source>
</reference>
<protein>
    <submittedName>
        <fullName evidence="1">Uncharacterized protein</fullName>
    </submittedName>
</protein>
<evidence type="ECO:0000313" key="1">
    <source>
        <dbReference type="EMBL" id="MDT8998332.1"/>
    </source>
</evidence>